<dbReference type="AlphaFoldDB" id="A0A8E2JYJ9"/>
<dbReference type="OrthoDB" id="5327538at2759"/>
<sequence>MSNEVQMNLLSGAHHLLVDICPSRISNLELSSNQLDLSRLKNRNDNAYDDDHKFPKLGTFVSLEIVKNIDVFKGANSQGPSHFNHMDLGMQNVLVHNAFDFLAVANRGLLKLHLMKSITARCFPLLFSLMSR</sequence>
<dbReference type="EMBL" id="KV748599">
    <property type="protein sequence ID" value="OCL14223.1"/>
    <property type="molecule type" value="Genomic_DNA"/>
</dbReference>
<name>A0A8E2JYJ9_9PEZI</name>
<evidence type="ECO:0000313" key="2">
    <source>
        <dbReference type="Proteomes" id="UP000250140"/>
    </source>
</evidence>
<dbReference type="Proteomes" id="UP000250140">
    <property type="component" value="Unassembled WGS sequence"/>
</dbReference>
<gene>
    <name evidence="1" type="ORF">AOQ84DRAFT_371479</name>
</gene>
<protein>
    <submittedName>
        <fullName evidence="1">Uncharacterized protein</fullName>
    </submittedName>
</protein>
<evidence type="ECO:0000313" key="1">
    <source>
        <dbReference type="EMBL" id="OCL14223.1"/>
    </source>
</evidence>
<keyword evidence="2" id="KW-1185">Reference proteome</keyword>
<reference evidence="1 2" key="1">
    <citation type="journal article" date="2016" name="Nat. Commun.">
        <title>Ectomycorrhizal ecology is imprinted in the genome of the dominant symbiotic fungus Cenococcum geophilum.</title>
        <authorList>
            <consortium name="DOE Joint Genome Institute"/>
            <person name="Peter M."/>
            <person name="Kohler A."/>
            <person name="Ohm R.A."/>
            <person name="Kuo A."/>
            <person name="Krutzmann J."/>
            <person name="Morin E."/>
            <person name="Arend M."/>
            <person name="Barry K.W."/>
            <person name="Binder M."/>
            <person name="Choi C."/>
            <person name="Clum A."/>
            <person name="Copeland A."/>
            <person name="Grisel N."/>
            <person name="Haridas S."/>
            <person name="Kipfer T."/>
            <person name="LaButti K."/>
            <person name="Lindquist E."/>
            <person name="Lipzen A."/>
            <person name="Maire R."/>
            <person name="Meier B."/>
            <person name="Mihaltcheva S."/>
            <person name="Molinier V."/>
            <person name="Murat C."/>
            <person name="Poggeler S."/>
            <person name="Quandt C.A."/>
            <person name="Sperisen C."/>
            <person name="Tritt A."/>
            <person name="Tisserant E."/>
            <person name="Crous P.W."/>
            <person name="Henrissat B."/>
            <person name="Nehls U."/>
            <person name="Egli S."/>
            <person name="Spatafora J.W."/>
            <person name="Grigoriev I.V."/>
            <person name="Martin F.M."/>
        </authorList>
    </citation>
    <scope>NUCLEOTIDE SEQUENCE [LARGE SCALE GENOMIC DNA]</scope>
    <source>
        <strain evidence="1 2">CBS 207.34</strain>
    </source>
</reference>
<proteinExistence type="predicted"/>
<accession>A0A8E2JYJ9</accession>
<organism evidence="1 2">
    <name type="scientific">Glonium stellatum</name>
    <dbReference type="NCBI Taxonomy" id="574774"/>
    <lineage>
        <taxon>Eukaryota</taxon>
        <taxon>Fungi</taxon>
        <taxon>Dikarya</taxon>
        <taxon>Ascomycota</taxon>
        <taxon>Pezizomycotina</taxon>
        <taxon>Dothideomycetes</taxon>
        <taxon>Pleosporomycetidae</taxon>
        <taxon>Gloniales</taxon>
        <taxon>Gloniaceae</taxon>
        <taxon>Glonium</taxon>
    </lineage>
</organism>